<evidence type="ECO:0000313" key="5">
    <source>
        <dbReference type="EMBL" id="KAJ8042048.1"/>
    </source>
</evidence>
<gene>
    <name evidence="5" type="ORF">HOLleu_13015</name>
</gene>
<proteinExistence type="predicted"/>
<dbReference type="SUPFAM" id="SSF56487">
    <property type="entry name" value="SRCR-like"/>
    <property type="match status" value="2"/>
</dbReference>
<evidence type="ECO:0000256" key="3">
    <source>
        <dbReference type="SAM" id="Phobius"/>
    </source>
</evidence>
<dbReference type="PANTHER" id="PTHR48071:SF18">
    <property type="entry name" value="DELETED IN MALIGNANT BRAIN TUMORS 1 PROTEIN-RELATED"/>
    <property type="match status" value="1"/>
</dbReference>
<dbReference type="Gene3D" id="3.10.250.10">
    <property type="entry name" value="SRCR-like domain"/>
    <property type="match status" value="2"/>
</dbReference>
<dbReference type="PROSITE" id="PS51257">
    <property type="entry name" value="PROKAR_LIPOPROTEIN"/>
    <property type="match status" value="1"/>
</dbReference>
<dbReference type="InterPro" id="IPR036772">
    <property type="entry name" value="SRCR-like_dom_sf"/>
</dbReference>
<organism evidence="5 6">
    <name type="scientific">Holothuria leucospilota</name>
    <name type="common">Black long sea cucumber</name>
    <name type="synonym">Mertensiothuria leucospilota</name>
    <dbReference type="NCBI Taxonomy" id="206669"/>
    <lineage>
        <taxon>Eukaryota</taxon>
        <taxon>Metazoa</taxon>
        <taxon>Echinodermata</taxon>
        <taxon>Eleutherozoa</taxon>
        <taxon>Echinozoa</taxon>
        <taxon>Holothuroidea</taxon>
        <taxon>Aspidochirotacea</taxon>
        <taxon>Aspidochirotida</taxon>
        <taxon>Holothuriidae</taxon>
        <taxon>Holothuria</taxon>
    </lineage>
</organism>
<dbReference type="EMBL" id="JAIZAY010000005">
    <property type="protein sequence ID" value="KAJ8042048.1"/>
    <property type="molecule type" value="Genomic_DNA"/>
</dbReference>
<dbReference type="AlphaFoldDB" id="A0A9Q1CA97"/>
<dbReference type="PROSITE" id="PS50287">
    <property type="entry name" value="SRCR_2"/>
    <property type="match status" value="1"/>
</dbReference>
<protein>
    <recommendedName>
        <fullName evidence="4">SRCR domain-containing protein</fullName>
    </recommendedName>
</protein>
<dbReference type="Pfam" id="PF00530">
    <property type="entry name" value="SRCR"/>
    <property type="match status" value="1"/>
</dbReference>
<evidence type="ECO:0000256" key="1">
    <source>
        <dbReference type="ARBA" id="ARBA00023157"/>
    </source>
</evidence>
<keyword evidence="3" id="KW-0812">Transmembrane</keyword>
<sequence length="353" mass="40671">MHLKAVKIKPMAHGCFTVVSCSWLISLILIQGHVCTSTRKEVVVKINRDGVVETTVDGEKGYCVWSSTEQNWKVMNVICRQLQKGPPQWIDQRFEYLPFPNYFYYAFGRYDRDKPSGNSRRWNTTYHNFTCKGNEKGLSACKYRPHSGRWQRENSYILAQCLPATSQDLKIYLMRTPRYQTNPEGTIVTYVNKSWGPICTNYQNLSSVVCPVFGKEVVHKPKNETHNKIQYIYADPVLIVHKCNGTEPNLSQCDIDTTMPANNSCHHASSYAYVECKRVYPPLKPKTPEGGWTEDQWLCLLGIIPLLMLCSSTICFKKAARVRKRLDDDDDSDIIDPNMTIDEARLRVVRKFF</sequence>
<name>A0A9Q1CA97_HOLLE</name>
<evidence type="ECO:0000256" key="2">
    <source>
        <dbReference type="PROSITE-ProRule" id="PRU00196"/>
    </source>
</evidence>
<feature type="disulfide bond" evidence="2">
    <location>
        <begin position="243"/>
        <end position="253"/>
    </location>
</feature>
<evidence type="ECO:0000313" key="6">
    <source>
        <dbReference type="Proteomes" id="UP001152320"/>
    </source>
</evidence>
<dbReference type="PANTHER" id="PTHR48071">
    <property type="entry name" value="SRCR DOMAIN-CONTAINING PROTEIN"/>
    <property type="match status" value="1"/>
</dbReference>
<reference evidence="5" key="1">
    <citation type="submission" date="2021-10" db="EMBL/GenBank/DDBJ databases">
        <title>Tropical sea cucumber genome reveals ecological adaptation and Cuvierian tubules defense mechanism.</title>
        <authorList>
            <person name="Chen T."/>
        </authorList>
    </citation>
    <scope>NUCLEOTIDE SEQUENCE</scope>
    <source>
        <strain evidence="5">Nanhai2018</strain>
        <tissue evidence="5">Muscle</tissue>
    </source>
</reference>
<comment type="caution">
    <text evidence="2">Lacks conserved residue(s) required for the propagation of feature annotation.</text>
</comment>
<evidence type="ECO:0000259" key="4">
    <source>
        <dbReference type="PROSITE" id="PS50287"/>
    </source>
</evidence>
<keyword evidence="3" id="KW-0472">Membrane</keyword>
<keyword evidence="1 2" id="KW-1015">Disulfide bond</keyword>
<feature type="transmembrane region" description="Helical" evidence="3">
    <location>
        <begin position="12"/>
        <end position="30"/>
    </location>
</feature>
<feature type="domain" description="SRCR" evidence="4">
    <location>
        <begin position="171"/>
        <end position="277"/>
    </location>
</feature>
<dbReference type="GO" id="GO:0016020">
    <property type="term" value="C:membrane"/>
    <property type="evidence" value="ECO:0007669"/>
    <property type="project" value="InterPro"/>
</dbReference>
<dbReference type="InterPro" id="IPR001190">
    <property type="entry name" value="SRCR"/>
</dbReference>
<comment type="caution">
    <text evidence="5">The sequence shown here is derived from an EMBL/GenBank/DDBJ whole genome shotgun (WGS) entry which is preliminary data.</text>
</comment>
<keyword evidence="6" id="KW-1185">Reference proteome</keyword>
<keyword evidence="3" id="KW-1133">Transmembrane helix</keyword>
<accession>A0A9Q1CA97</accession>
<dbReference type="Proteomes" id="UP001152320">
    <property type="component" value="Chromosome 5"/>
</dbReference>